<dbReference type="Pfam" id="PF02567">
    <property type="entry name" value="PhzC-PhzF"/>
    <property type="match status" value="1"/>
</dbReference>
<dbReference type="Gene3D" id="3.10.310.10">
    <property type="entry name" value="Diaminopimelate Epimerase, Chain A, domain 1"/>
    <property type="match status" value="2"/>
</dbReference>
<protein>
    <submittedName>
        <fullName evidence="2">Isomerase</fullName>
    </submittedName>
</protein>
<keyword evidence="3" id="KW-1185">Reference proteome</keyword>
<dbReference type="PANTHER" id="PTHR13774">
    <property type="entry name" value="PHENAZINE BIOSYNTHESIS PROTEIN"/>
    <property type="match status" value="1"/>
</dbReference>
<dbReference type="OrthoDB" id="9788221at2"/>
<evidence type="ECO:0000313" key="3">
    <source>
        <dbReference type="Proteomes" id="UP000198238"/>
    </source>
</evidence>
<dbReference type="RefSeq" id="WP_089037242.1">
    <property type="nucleotide sequence ID" value="NZ_CP022278.1"/>
</dbReference>
<gene>
    <name evidence="2" type="ORF">BG910_10480</name>
</gene>
<name>A0A220S533_9NEIS</name>
<sequence>MATPFYLVNVFAETHFGGNPLAVFPQADGLDGALMQQIARQFNLSETVFVHRPERGEHAARLRIFMPDYELPFAGHPTLGAAFVLHGLWGLGGTYTLETLSGAVEIRHQGSAVSLSLRNGVQTASSVLTQAAVADLLGLAADDVAEAPVWVNTGTWQLLAGLKSFDAVACCGIADAARFARETAERGVAQLYAWAEQGGEVVSRMFFLQNGAVVEDTGTGSAAVNLGGLYFSRHLAPFACTIRQGDSAGRPNRLTMSVDADGVITVGGNVVEVGQGRFVLP</sequence>
<dbReference type="PIRSF" id="PIRSF016184">
    <property type="entry name" value="PhzC_PhzF"/>
    <property type="match status" value="1"/>
</dbReference>
<dbReference type="SUPFAM" id="SSF54506">
    <property type="entry name" value="Diaminopimelate epimerase-like"/>
    <property type="match status" value="1"/>
</dbReference>
<comment type="similarity">
    <text evidence="1">Belongs to the PhzF family.</text>
</comment>
<dbReference type="AlphaFoldDB" id="A0A220S533"/>
<evidence type="ECO:0000313" key="2">
    <source>
        <dbReference type="EMBL" id="ASK28557.1"/>
    </source>
</evidence>
<dbReference type="KEGG" id="nei:BG910_10480"/>
<reference evidence="2 3" key="1">
    <citation type="submission" date="2017-06" db="EMBL/GenBank/DDBJ databases">
        <title>Neisseria chenwenguii sp. nov., isolated from the intestinal contents of Tibetan Plateau Pika in Yushu, Qinghai Province, China.</title>
        <authorList>
            <person name="Zhang G."/>
        </authorList>
    </citation>
    <scope>NUCLEOTIDE SEQUENCE [LARGE SCALE GENOMIC DNA]</scope>
    <source>
        <strain evidence="2 3">10023</strain>
    </source>
</reference>
<keyword evidence="2" id="KW-0413">Isomerase</keyword>
<evidence type="ECO:0000256" key="1">
    <source>
        <dbReference type="ARBA" id="ARBA00008270"/>
    </source>
</evidence>
<dbReference type="NCBIfam" id="TIGR00654">
    <property type="entry name" value="PhzF_family"/>
    <property type="match status" value="1"/>
</dbReference>
<dbReference type="GO" id="GO:0005737">
    <property type="term" value="C:cytoplasm"/>
    <property type="evidence" value="ECO:0007669"/>
    <property type="project" value="TreeGrafter"/>
</dbReference>
<dbReference type="GO" id="GO:0016853">
    <property type="term" value="F:isomerase activity"/>
    <property type="evidence" value="ECO:0007669"/>
    <property type="project" value="UniProtKB-KW"/>
</dbReference>
<dbReference type="InterPro" id="IPR003719">
    <property type="entry name" value="Phenazine_PhzF-like"/>
</dbReference>
<accession>A0A220S533</accession>
<proteinExistence type="inferred from homology"/>
<organism evidence="2 3">
    <name type="scientific">Neisseria chenwenguii</name>
    <dbReference type="NCBI Taxonomy" id="1853278"/>
    <lineage>
        <taxon>Bacteria</taxon>
        <taxon>Pseudomonadati</taxon>
        <taxon>Pseudomonadota</taxon>
        <taxon>Betaproteobacteria</taxon>
        <taxon>Neisseriales</taxon>
        <taxon>Neisseriaceae</taxon>
        <taxon>Neisseria</taxon>
    </lineage>
</organism>
<dbReference type="PANTHER" id="PTHR13774:SF32">
    <property type="entry name" value="ANTISENSE-ENHANCING SEQUENCE 1"/>
    <property type="match status" value="1"/>
</dbReference>
<dbReference type="EMBL" id="CP022278">
    <property type="protein sequence ID" value="ASK28557.1"/>
    <property type="molecule type" value="Genomic_DNA"/>
</dbReference>
<dbReference type="Proteomes" id="UP000198238">
    <property type="component" value="Chromosome"/>
</dbReference>